<reference evidence="2 3" key="1">
    <citation type="journal article" date="2023" name="Plants (Basel)">
        <title>Bridging the Gap: Combining Genomics and Transcriptomics Approaches to Understand Stylosanthes scabra, an Orphan Legume from the Brazilian Caatinga.</title>
        <authorList>
            <person name="Ferreira-Neto J.R.C."/>
            <person name="da Silva M.D."/>
            <person name="Binneck E."/>
            <person name="de Melo N.F."/>
            <person name="da Silva R.H."/>
            <person name="de Melo A.L.T.M."/>
            <person name="Pandolfi V."/>
            <person name="Bustamante F.O."/>
            <person name="Brasileiro-Vidal A.C."/>
            <person name="Benko-Iseppon A.M."/>
        </authorList>
    </citation>
    <scope>NUCLEOTIDE SEQUENCE [LARGE SCALE GENOMIC DNA]</scope>
    <source>
        <tissue evidence="2">Leaves</tissue>
    </source>
</reference>
<keyword evidence="1" id="KW-0472">Membrane</keyword>
<keyword evidence="1" id="KW-1133">Transmembrane helix</keyword>
<keyword evidence="3" id="KW-1185">Reference proteome</keyword>
<accession>A0ABU6YMD3</accession>
<evidence type="ECO:0000256" key="1">
    <source>
        <dbReference type="SAM" id="Phobius"/>
    </source>
</evidence>
<evidence type="ECO:0000313" key="3">
    <source>
        <dbReference type="Proteomes" id="UP001341840"/>
    </source>
</evidence>
<dbReference type="EMBL" id="JASCZI010242450">
    <property type="protein sequence ID" value="MED6211119.1"/>
    <property type="molecule type" value="Genomic_DNA"/>
</dbReference>
<comment type="caution">
    <text evidence="2">The sequence shown here is derived from an EMBL/GenBank/DDBJ whole genome shotgun (WGS) entry which is preliminary data.</text>
</comment>
<name>A0ABU6YMD3_9FABA</name>
<proteinExistence type="predicted"/>
<feature type="non-terminal residue" evidence="2">
    <location>
        <position position="1"/>
    </location>
</feature>
<gene>
    <name evidence="2" type="ORF">PIB30_070483</name>
</gene>
<organism evidence="2 3">
    <name type="scientific">Stylosanthes scabra</name>
    <dbReference type="NCBI Taxonomy" id="79078"/>
    <lineage>
        <taxon>Eukaryota</taxon>
        <taxon>Viridiplantae</taxon>
        <taxon>Streptophyta</taxon>
        <taxon>Embryophyta</taxon>
        <taxon>Tracheophyta</taxon>
        <taxon>Spermatophyta</taxon>
        <taxon>Magnoliopsida</taxon>
        <taxon>eudicotyledons</taxon>
        <taxon>Gunneridae</taxon>
        <taxon>Pentapetalae</taxon>
        <taxon>rosids</taxon>
        <taxon>fabids</taxon>
        <taxon>Fabales</taxon>
        <taxon>Fabaceae</taxon>
        <taxon>Papilionoideae</taxon>
        <taxon>50 kb inversion clade</taxon>
        <taxon>dalbergioids sensu lato</taxon>
        <taxon>Dalbergieae</taxon>
        <taxon>Pterocarpus clade</taxon>
        <taxon>Stylosanthes</taxon>
    </lineage>
</organism>
<dbReference type="Proteomes" id="UP001341840">
    <property type="component" value="Unassembled WGS sequence"/>
</dbReference>
<feature type="transmembrane region" description="Helical" evidence="1">
    <location>
        <begin position="12"/>
        <end position="38"/>
    </location>
</feature>
<sequence length="190" mass="21125">VKIKFTLTKYHSASPAFSSGTVIATVATTATFLFWILFCLPDGLGFVTTAVTEIAIATTSFSESASVFLSEDRYRRRLPTPKSYHRCHLSLRGRLYLAAGGSITATSSAQWFFVTVMVSAIGDDHVELTKIFHIFRHFLWWLCFSKGSSSVTCSASRICQSRCRLGKLVILELCTSNSDEEEDEKPSKED</sequence>
<evidence type="ECO:0000313" key="2">
    <source>
        <dbReference type="EMBL" id="MED6211119.1"/>
    </source>
</evidence>
<protein>
    <submittedName>
        <fullName evidence="2">Uncharacterized protein</fullName>
    </submittedName>
</protein>
<keyword evidence="1" id="KW-0812">Transmembrane</keyword>